<evidence type="ECO:0000256" key="2">
    <source>
        <dbReference type="ARBA" id="ARBA00009636"/>
    </source>
</evidence>
<evidence type="ECO:0000313" key="10">
    <source>
        <dbReference type="Proteomes" id="UP000694416"/>
    </source>
</evidence>
<sequence length="118" mass="13105">MREIVLSQTPQCGNQIHTKFWEVISDEQTIDSAGTSHGDRDLQLERLNVYYNEARCGRYLTRAVLVDPEPGTVDSVRSGPFGWVFRLDDIFVTCCTVLQVSVGPGTTGPRGTTQKVQS</sequence>
<feature type="domain" description="Tubulin/FtsZ GTPase" evidence="8">
    <location>
        <begin position="4"/>
        <end position="88"/>
    </location>
</feature>
<evidence type="ECO:0000259" key="8">
    <source>
        <dbReference type="Pfam" id="PF00091"/>
    </source>
</evidence>
<dbReference type="Proteomes" id="UP000694416">
    <property type="component" value="Unplaced"/>
</dbReference>
<evidence type="ECO:0000256" key="6">
    <source>
        <dbReference type="ARBA" id="ARBA00023134"/>
    </source>
</evidence>
<dbReference type="SUPFAM" id="SSF52490">
    <property type="entry name" value="Tubulin nucleotide-binding domain-like"/>
    <property type="match status" value="1"/>
</dbReference>
<dbReference type="Pfam" id="PF00091">
    <property type="entry name" value="Tubulin"/>
    <property type="match status" value="1"/>
</dbReference>
<keyword evidence="7" id="KW-0206">Cytoskeleton</keyword>
<comment type="subcellular location">
    <subcellularLocation>
        <location evidence="1">Cytoplasm</location>
        <location evidence="1">Cytoskeleton</location>
    </subcellularLocation>
</comment>
<dbReference type="InterPro" id="IPR036525">
    <property type="entry name" value="Tubulin/FtsZ_GTPase_sf"/>
</dbReference>
<keyword evidence="3" id="KW-0963">Cytoplasm</keyword>
<evidence type="ECO:0000256" key="4">
    <source>
        <dbReference type="ARBA" id="ARBA00022701"/>
    </source>
</evidence>
<keyword evidence="10" id="KW-1185">Reference proteome</keyword>
<name>A0A8C9HXV3_9PRIM</name>
<dbReference type="PANTHER" id="PTHR36527">
    <property type="entry name" value="OS01G0282866 PROTEIN"/>
    <property type="match status" value="1"/>
</dbReference>
<reference evidence="9" key="1">
    <citation type="submission" date="2025-08" db="UniProtKB">
        <authorList>
            <consortium name="Ensembl"/>
        </authorList>
    </citation>
    <scope>IDENTIFICATION</scope>
</reference>
<dbReference type="GO" id="GO:0005874">
    <property type="term" value="C:microtubule"/>
    <property type="evidence" value="ECO:0007669"/>
    <property type="project" value="UniProtKB-KW"/>
</dbReference>
<comment type="similarity">
    <text evidence="2">Belongs to the tubulin family.</text>
</comment>
<organism evidence="9 10">
    <name type="scientific">Piliocolobus tephrosceles</name>
    <name type="common">Ugandan red Colobus</name>
    <dbReference type="NCBI Taxonomy" id="591936"/>
    <lineage>
        <taxon>Eukaryota</taxon>
        <taxon>Metazoa</taxon>
        <taxon>Chordata</taxon>
        <taxon>Craniata</taxon>
        <taxon>Vertebrata</taxon>
        <taxon>Euteleostomi</taxon>
        <taxon>Mammalia</taxon>
        <taxon>Eutheria</taxon>
        <taxon>Euarchontoglires</taxon>
        <taxon>Primates</taxon>
        <taxon>Haplorrhini</taxon>
        <taxon>Catarrhini</taxon>
        <taxon>Cercopithecidae</taxon>
        <taxon>Colobinae</taxon>
        <taxon>Piliocolobus</taxon>
    </lineage>
</organism>
<dbReference type="AlphaFoldDB" id="A0A8C9HXV3"/>
<dbReference type="GO" id="GO:0007017">
    <property type="term" value="P:microtubule-based process"/>
    <property type="evidence" value="ECO:0007669"/>
    <property type="project" value="InterPro"/>
</dbReference>
<evidence type="ECO:0000256" key="3">
    <source>
        <dbReference type="ARBA" id="ARBA00022490"/>
    </source>
</evidence>
<dbReference type="InterPro" id="IPR000217">
    <property type="entry name" value="Tubulin"/>
</dbReference>
<proteinExistence type="inferred from homology"/>
<dbReference type="PANTHER" id="PTHR36527:SF7">
    <property type="entry name" value="TUBULIN_FTSZ GTPASE DOMAIN-CONTAINING PROTEIN"/>
    <property type="match status" value="1"/>
</dbReference>
<evidence type="ECO:0000256" key="7">
    <source>
        <dbReference type="ARBA" id="ARBA00023212"/>
    </source>
</evidence>
<keyword evidence="6" id="KW-0342">GTP-binding</keyword>
<dbReference type="Ensembl" id="ENSPTET00000037019.1">
    <property type="protein sequence ID" value="ENSPTEP00000026300.1"/>
    <property type="gene ID" value="ENSPTEG00000026389.1"/>
</dbReference>
<dbReference type="PROSITE" id="PS00228">
    <property type="entry name" value="TUBULIN_B_AUTOREG"/>
    <property type="match status" value="1"/>
</dbReference>
<protein>
    <recommendedName>
        <fullName evidence="8">Tubulin/FtsZ GTPase domain-containing protein</fullName>
    </recommendedName>
</protein>
<dbReference type="InterPro" id="IPR003008">
    <property type="entry name" value="Tubulin_FtsZ_GTPase"/>
</dbReference>
<evidence type="ECO:0000256" key="1">
    <source>
        <dbReference type="ARBA" id="ARBA00004245"/>
    </source>
</evidence>
<dbReference type="Gene3D" id="3.40.50.1440">
    <property type="entry name" value="Tubulin/FtsZ, GTPase domain"/>
    <property type="match status" value="1"/>
</dbReference>
<reference evidence="9" key="2">
    <citation type="submission" date="2025-09" db="UniProtKB">
        <authorList>
            <consortium name="Ensembl"/>
        </authorList>
    </citation>
    <scope>IDENTIFICATION</scope>
</reference>
<dbReference type="InterPro" id="IPR013838">
    <property type="entry name" value="Beta-tubulin_BS"/>
</dbReference>
<evidence type="ECO:0000313" key="9">
    <source>
        <dbReference type="Ensembl" id="ENSPTEP00000026300.1"/>
    </source>
</evidence>
<accession>A0A8C9HXV3</accession>
<dbReference type="GO" id="GO:0005525">
    <property type="term" value="F:GTP binding"/>
    <property type="evidence" value="ECO:0007669"/>
    <property type="project" value="UniProtKB-KW"/>
</dbReference>
<keyword evidence="5" id="KW-0547">Nucleotide-binding</keyword>
<dbReference type="PRINTS" id="PR01161">
    <property type="entry name" value="TUBULIN"/>
</dbReference>
<keyword evidence="4" id="KW-0493">Microtubule</keyword>
<evidence type="ECO:0000256" key="5">
    <source>
        <dbReference type="ARBA" id="ARBA00022741"/>
    </source>
</evidence>